<keyword evidence="3" id="KW-1185">Reference proteome</keyword>
<dbReference type="EMBL" id="FXZK01000016">
    <property type="protein sequence ID" value="SMY10034.1"/>
    <property type="molecule type" value="Genomic_DNA"/>
</dbReference>
<accession>A0A238LKW2</accession>
<evidence type="ECO:0008006" key="4">
    <source>
        <dbReference type="Google" id="ProtNLM"/>
    </source>
</evidence>
<dbReference type="Proteomes" id="UP000201613">
    <property type="component" value="Unassembled WGS sequence"/>
</dbReference>
<dbReference type="RefSeq" id="WP_133065083.1">
    <property type="nucleotide sequence ID" value="NZ_FXZK01000016.1"/>
</dbReference>
<evidence type="ECO:0000256" key="1">
    <source>
        <dbReference type="SAM" id="SignalP"/>
    </source>
</evidence>
<name>A0A238LKW2_9RHOB</name>
<dbReference type="AlphaFoldDB" id="A0A238LKW2"/>
<reference evidence="2 3" key="1">
    <citation type="submission" date="2017-05" db="EMBL/GenBank/DDBJ databases">
        <authorList>
            <person name="Song R."/>
            <person name="Chenine A.L."/>
            <person name="Ruprecht R.M."/>
        </authorList>
    </citation>
    <scope>NUCLEOTIDE SEQUENCE [LARGE SCALE GENOMIC DNA]</scope>
    <source>
        <strain evidence="2 3">CECT 8899</strain>
    </source>
</reference>
<dbReference type="Pfam" id="PF06082">
    <property type="entry name" value="YjbH"/>
    <property type="match status" value="1"/>
</dbReference>
<protein>
    <recommendedName>
        <fullName evidence="4">Exopolysaccharide biosynthesis protein YbjH</fullName>
    </recommendedName>
</protein>
<gene>
    <name evidence="2" type="ORF">LOM8899_04208</name>
</gene>
<proteinExistence type="predicted"/>
<evidence type="ECO:0000313" key="3">
    <source>
        <dbReference type="Proteomes" id="UP000201613"/>
    </source>
</evidence>
<sequence>MSNRQHIFVLGISALLCPALAPAEMRAEPQLAQGYSTFGTPGLIEMPSATLAQDGELALGLGYMNDDLQATLSFQVTPRLSASFRYTQPMSGGSSDQSLSLQYRLLDETARRPAVVIGFNDLIGCDRYRSEFIAASKTVSTDVRITAGLGWGRLAGAGSFGNPLSIFSDSFDERDSKGGTSNDDVDLSDAFRGDAAHFGGVEWQATERLRLIAEYSSLDYAASGSTGIERTSPFNFGLSYALSEALTAKAHYLYGSEVGVQFTYALDPRSPPVGQSIGSAPLPVQVRGTRPLTRPENDMQSDLSLALTSQGLSLHAIEIEGQTARVEVENRDHTVAARAIGRTARALSRTMPARVEVFDIVLVENGLRISNVRLNRGDVEALEHDLDGAWTSFIRADIGTPAYELSPVDTAYPRFDYAITPSVSASISSPESGLLADIGVDLTGRFTPSPGLQFSGTLRQKLGGTLDELTVANSGGQPQVRSNLASYAEADTTIPSLTGAYYFNAGHAEYERRCW</sequence>
<feature type="chain" id="PRO_5012556968" description="Exopolysaccharide biosynthesis protein YbjH" evidence="1">
    <location>
        <begin position="22"/>
        <end position="515"/>
    </location>
</feature>
<organism evidence="2 3">
    <name type="scientific">Flavimaricola marinus</name>
    <dbReference type="NCBI Taxonomy" id="1819565"/>
    <lineage>
        <taxon>Bacteria</taxon>
        <taxon>Pseudomonadati</taxon>
        <taxon>Pseudomonadota</taxon>
        <taxon>Alphaproteobacteria</taxon>
        <taxon>Rhodobacterales</taxon>
        <taxon>Paracoccaceae</taxon>
        <taxon>Flavimaricola</taxon>
    </lineage>
</organism>
<feature type="signal peptide" evidence="1">
    <location>
        <begin position="1"/>
        <end position="21"/>
    </location>
</feature>
<evidence type="ECO:0000313" key="2">
    <source>
        <dbReference type="EMBL" id="SMY10034.1"/>
    </source>
</evidence>
<keyword evidence="1" id="KW-0732">Signal</keyword>
<dbReference type="InterPro" id="IPR010344">
    <property type="entry name" value="YbjH"/>
</dbReference>
<dbReference type="OrthoDB" id="19542at2"/>